<gene>
    <name evidence="3" type="ORF">I7412_11745</name>
</gene>
<keyword evidence="4" id="KW-1185">Reference proteome</keyword>
<sequence length="209" mass="22236">MADAERAAARTRRLRRMNGASTMAGWRLVPALAVAALALLTSGSALAGCATGDDAPPLVSATATDPDPEAAREERVAVDTRGFLDAFERRDLDWISGLLAPDVTLVQPMSFDGSQQPAIRFAGKEQVVGYFRQVFAGMGTISFVDRRITVAAGGDTVIVQANGNFTTAAGSPYRNVYLFRFDWRDGRIAAGEEYANPITAARVLGLPIG</sequence>
<evidence type="ECO:0000313" key="4">
    <source>
        <dbReference type="Proteomes" id="UP000604475"/>
    </source>
</evidence>
<dbReference type="SUPFAM" id="SSF54427">
    <property type="entry name" value="NTF2-like"/>
    <property type="match status" value="1"/>
</dbReference>
<dbReference type="RefSeq" id="WP_203010234.1">
    <property type="nucleotide sequence ID" value="NZ_JADWYU010000130.1"/>
</dbReference>
<dbReference type="Pfam" id="PF12680">
    <property type="entry name" value="SnoaL_2"/>
    <property type="match status" value="1"/>
</dbReference>
<reference evidence="3" key="1">
    <citation type="submission" date="2020-12" db="EMBL/GenBank/DDBJ databases">
        <title>Genomic characterization of non-nitrogen-fixing Frankia strains.</title>
        <authorList>
            <person name="Carlos-Shanley C."/>
            <person name="Guerra T."/>
            <person name="Hahn D."/>
        </authorList>
    </citation>
    <scope>NUCLEOTIDE SEQUENCE</scope>
    <source>
        <strain evidence="3">CN6</strain>
    </source>
</reference>
<evidence type="ECO:0000256" key="1">
    <source>
        <dbReference type="SAM" id="SignalP"/>
    </source>
</evidence>
<feature type="chain" id="PRO_5037230519" evidence="1">
    <location>
        <begin position="48"/>
        <end position="209"/>
    </location>
</feature>
<dbReference type="InterPro" id="IPR037401">
    <property type="entry name" value="SnoaL-like"/>
</dbReference>
<dbReference type="EMBL" id="JAEACQ010000164">
    <property type="protein sequence ID" value="MBL7627832.1"/>
    <property type="molecule type" value="Genomic_DNA"/>
</dbReference>
<accession>A0A937RCN7</accession>
<feature type="signal peptide" evidence="1">
    <location>
        <begin position="1"/>
        <end position="47"/>
    </location>
</feature>
<keyword evidence="1" id="KW-0732">Signal</keyword>
<comment type="caution">
    <text evidence="3">The sequence shown here is derived from an EMBL/GenBank/DDBJ whole genome shotgun (WGS) entry which is preliminary data.</text>
</comment>
<dbReference type="Proteomes" id="UP000604475">
    <property type="component" value="Unassembled WGS sequence"/>
</dbReference>
<feature type="domain" description="SnoaL-like" evidence="2">
    <location>
        <begin position="81"/>
        <end position="189"/>
    </location>
</feature>
<protein>
    <submittedName>
        <fullName evidence="3">Nuclear transport factor 2 family protein</fullName>
    </submittedName>
</protein>
<organism evidence="3 4">
    <name type="scientific">Frankia nepalensis</name>
    <dbReference type="NCBI Taxonomy" id="1836974"/>
    <lineage>
        <taxon>Bacteria</taxon>
        <taxon>Bacillati</taxon>
        <taxon>Actinomycetota</taxon>
        <taxon>Actinomycetes</taxon>
        <taxon>Frankiales</taxon>
        <taxon>Frankiaceae</taxon>
        <taxon>Frankia</taxon>
    </lineage>
</organism>
<dbReference type="InterPro" id="IPR032710">
    <property type="entry name" value="NTF2-like_dom_sf"/>
</dbReference>
<evidence type="ECO:0000313" key="3">
    <source>
        <dbReference type="EMBL" id="MBL7627832.1"/>
    </source>
</evidence>
<name>A0A937RCN7_9ACTN</name>
<dbReference type="AlphaFoldDB" id="A0A937RCN7"/>
<proteinExistence type="predicted"/>
<dbReference type="Gene3D" id="3.10.450.50">
    <property type="match status" value="1"/>
</dbReference>
<evidence type="ECO:0000259" key="2">
    <source>
        <dbReference type="Pfam" id="PF12680"/>
    </source>
</evidence>